<evidence type="ECO:0000256" key="2">
    <source>
        <dbReference type="ARBA" id="ARBA00009416"/>
    </source>
</evidence>
<evidence type="ECO:0000259" key="6">
    <source>
        <dbReference type="Pfam" id="PF04873"/>
    </source>
</evidence>
<keyword evidence="3" id="KW-0936">Ethylene signaling pathway</keyword>
<comment type="similarity">
    <text evidence="2">Belongs to the EIN3 family.</text>
</comment>
<feature type="compositionally biased region" description="Polar residues" evidence="5">
    <location>
        <begin position="260"/>
        <end position="272"/>
    </location>
</feature>
<dbReference type="SUPFAM" id="SSF116768">
    <property type="entry name" value="DNA-binding domain of EIN3-like"/>
    <property type="match status" value="1"/>
</dbReference>
<organism evidence="7 8">
    <name type="scientific">Klebsormidium nitens</name>
    <name type="common">Green alga</name>
    <name type="synonym">Ulothrix nitens</name>
    <dbReference type="NCBI Taxonomy" id="105231"/>
    <lineage>
        <taxon>Eukaryota</taxon>
        <taxon>Viridiplantae</taxon>
        <taxon>Streptophyta</taxon>
        <taxon>Klebsormidiophyceae</taxon>
        <taxon>Klebsormidiales</taxon>
        <taxon>Klebsormidiaceae</taxon>
        <taxon>Klebsormidium</taxon>
    </lineage>
</organism>
<sequence length="480" mass="51858">MEEEAGEDGAHNEGGSSGGLEEEGGWDDDGQRRPRRSAFTQSGELDDDEIEEVLEMFSFDELKHRKAVYVEAVKRKEATEREGAGNESEADEMQRARSQRGRPGRVLSSAEKRKRSLAAEQQILKLFQRMTNKYGVTAWVFGYTTSIGKPRIGAAESVQPWWVLGKVYEVNAIRAHVAGRGDLQQEINRLEGSALDELLQKLNGPQLHSLAAFWFPKCSPSIRKFPLSGEKGSPPWWPAESRPESARVRAIVHSVINRSTALWPPQQDSATTGAEEAGLSGPEGGQEGATNADPHEAVGTEGVQGRRKRRRRCDITEYPFKCTAAGCEGHRGFVSAGGLANHRRANHPGASRGATEGTTAGGGLGGAEDAAASAEGGQPPVEEDPQARPSFGEARSDNEGGPRTESAGHNQPANESGGGRASRSDDPATVHFAATEGDPRRASSPSDPPPTLYRRRRKASFPTWKTVRRTAGTRKGPREV</sequence>
<feature type="domain" description="Ethylene insensitive 3-like DNA-binding" evidence="6">
    <location>
        <begin position="87"/>
        <end position="240"/>
    </location>
</feature>
<dbReference type="InterPro" id="IPR006957">
    <property type="entry name" value="EIN3"/>
</dbReference>
<proteinExistence type="inferred from homology"/>
<feature type="region of interest" description="Disordered" evidence="5">
    <location>
        <begin position="77"/>
        <end position="113"/>
    </location>
</feature>
<evidence type="ECO:0000256" key="5">
    <source>
        <dbReference type="SAM" id="MobiDB-lite"/>
    </source>
</evidence>
<dbReference type="Pfam" id="PF04873">
    <property type="entry name" value="EIN3_DNA-bd"/>
    <property type="match status" value="1"/>
</dbReference>
<gene>
    <name evidence="7" type="ORF">KFL_000300150</name>
</gene>
<evidence type="ECO:0000256" key="1">
    <source>
        <dbReference type="ARBA" id="ARBA00004123"/>
    </source>
</evidence>
<feature type="compositionally biased region" description="Low complexity" evidence="5">
    <location>
        <begin position="367"/>
        <end position="377"/>
    </location>
</feature>
<feature type="region of interest" description="Disordered" evidence="5">
    <location>
        <begin position="260"/>
        <end position="310"/>
    </location>
</feature>
<dbReference type="PANTHER" id="PTHR33305">
    <property type="entry name" value="ETHYLENE INSENSITIVE 3-LIKE 2 PROTEIN"/>
    <property type="match status" value="1"/>
</dbReference>
<accession>A0A0U9HHZ5</accession>
<dbReference type="InterPro" id="IPR047091">
    <property type="entry name" value="EIN3-like_DNA-bd"/>
</dbReference>
<dbReference type="AlphaFoldDB" id="A0A0U9HHZ5"/>
<name>A0A0U9HHZ5_KLENI</name>
<comment type="subcellular location">
    <subcellularLocation>
        <location evidence="1">Nucleus</location>
    </subcellularLocation>
</comment>
<keyword evidence="4" id="KW-0539">Nucleus</keyword>
<evidence type="ECO:0000313" key="7">
    <source>
        <dbReference type="EMBL" id="GAQ79417.1"/>
    </source>
</evidence>
<feature type="region of interest" description="Disordered" evidence="5">
    <location>
        <begin position="340"/>
        <end position="480"/>
    </location>
</feature>
<dbReference type="GO" id="GO:0009873">
    <property type="term" value="P:ethylene-activated signaling pathway"/>
    <property type="evidence" value="ECO:0007669"/>
    <property type="project" value="UniProtKB-KW"/>
</dbReference>
<evidence type="ECO:0000256" key="3">
    <source>
        <dbReference type="ARBA" id="ARBA00022745"/>
    </source>
</evidence>
<dbReference type="Proteomes" id="UP000054558">
    <property type="component" value="Unassembled WGS sequence"/>
</dbReference>
<dbReference type="EMBL" id="DF236979">
    <property type="protein sequence ID" value="GAQ79417.1"/>
    <property type="molecule type" value="Genomic_DNA"/>
</dbReference>
<evidence type="ECO:0000313" key="8">
    <source>
        <dbReference type="Proteomes" id="UP000054558"/>
    </source>
</evidence>
<feature type="region of interest" description="Disordered" evidence="5">
    <location>
        <begin position="1"/>
        <end position="47"/>
    </location>
</feature>
<dbReference type="PANTHER" id="PTHR33305:SF30">
    <property type="entry name" value="ETHYLENE INSENSITIVE 3-LIKE 3 PROTEIN"/>
    <property type="match status" value="1"/>
</dbReference>
<feature type="compositionally biased region" description="Low complexity" evidence="5">
    <location>
        <begin position="349"/>
        <end position="358"/>
    </location>
</feature>
<dbReference type="GO" id="GO:0005634">
    <property type="term" value="C:nucleus"/>
    <property type="evidence" value="ECO:0007669"/>
    <property type="project" value="UniProtKB-SubCell"/>
</dbReference>
<keyword evidence="8" id="KW-1185">Reference proteome</keyword>
<reference evidence="7 8" key="1">
    <citation type="journal article" date="2014" name="Nat. Commun.">
        <title>Klebsormidium flaccidum genome reveals primary factors for plant terrestrial adaptation.</title>
        <authorList>
            <person name="Hori K."/>
            <person name="Maruyama F."/>
            <person name="Fujisawa T."/>
            <person name="Togashi T."/>
            <person name="Yamamoto N."/>
            <person name="Seo M."/>
            <person name="Sato S."/>
            <person name="Yamada T."/>
            <person name="Mori H."/>
            <person name="Tajima N."/>
            <person name="Moriyama T."/>
            <person name="Ikeuchi M."/>
            <person name="Watanabe M."/>
            <person name="Wada H."/>
            <person name="Kobayashi K."/>
            <person name="Saito M."/>
            <person name="Masuda T."/>
            <person name="Sasaki-Sekimoto Y."/>
            <person name="Mashiguchi K."/>
            <person name="Awai K."/>
            <person name="Shimojima M."/>
            <person name="Masuda S."/>
            <person name="Iwai M."/>
            <person name="Nobusawa T."/>
            <person name="Narise T."/>
            <person name="Kondo S."/>
            <person name="Saito H."/>
            <person name="Sato R."/>
            <person name="Murakawa M."/>
            <person name="Ihara Y."/>
            <person name="Oshima-Yamada Y."/>
            <person name="Ohtaka K."/>
            <person name="Satoh M."/>
            <person name="Sonobe K."/>
            <person name="Ishii M."/>
            <person name="Ohtani R."/>
            <person name="Kanamori-Sato M."/>
            <person name="Honoki R."/>
            <person name="Miyazaki D."/>
            <person name="Mochizuki H."/>
            <person name="Umetsu J."/>
            <person name="Higashi K."/>
            <person name="Shibata D."/>
            <person name="Kamiya Y."/>
            <person name="Sato N."/>
            <person name="Nakamura Y."/>
            <person name="Tabata S."/>
            <person name="Ida S."/>
            <person name="Kurokawa K."/>
            <person name="Ohta H."/>
        </authorList>
    </citation>
    <scope>NUCLEOTIDE SEQUENCE [LARGE SCALE GENOMIC DNA]</scope>
    <source>
        <strain evidence="7 8">NIES-2285</strain>
    </source>
</reference>
<dbReference type="GO" id="GO:0003700">
    <property type="term" value="F:DNA-binding transcription factor activity"/>
    <property type="evidence" value="ECO:0007669"/>
    <property type="project" value="InterPro"/>
</dbReference>
<protein>
    <submittedName>
        <fullName evidence="7">Ethylene insensitive 3 family protein</fullName>
    </submittedName>
</protein>
<evidence type="ECO:0000256" key="4">
    <source>
        <dbReference type="ARBA" id="ARBA00023242"/>
    </source>
</evidence>
<dbReference type="InterPro" id="IPR023278">
    <property type="entry name" value="Ethylene_insens-like_DNA-bd"/>
</dbReference>